<dbReference type="Proteomes" id="UP001140949">
    <property type="component" value="Unassembled WGS sequence"/>
</dbReference>
<evidence type="ECO:0000313" key="2">
    <source>
        <dbReference type="EMBL" id="KAJ6819450.1"/>
    </source>
</evidence>
<evidence type="ECO:0000256" key="1">
    <source>
        <dbReference type="SAM" id="MobiDB-lite"/>
    </source>
</evidence>
<accession>A0AAX6FSX4</accession>
<sequence>MLLLSVCSQPHPLLIFPHVYSQPPPLLLLLLLPVGRGRAVPTTSTCHGFSIGSSLAHTLIFPKSYLNRVLDDGARRCSHDTYEPPEGGRPPTSPRRHAVHLQRPSRAVVLALLPRFPYFFEASKNTQMGGDIKWQVSKNGHLLTTCNVYPNATTLSSSEELRQKA</sequence>
<feature type="region of interest" description="Disordered" evidence="1">
    <location>
        <begin position="76"/>
        <end position="97"/>
    </location>
</feature>
<dbReference type="EMBL" id="JANAVB010026199">
    <property type="protein sequence ID" value="KAJ6819450.1"/>
    <property type="molecule type" value="Genomic_DNA"/>
</dbReference>
<protein>
    <submittedName>
        <fullName evidence="2">Extensin-like</fullName>
    </submittedName>
</protein>
<name>A0AAX6FSX4_IRIPA</name>
<evidence type="ECO:0000313" key="3">
    <source>
        <dbReference type="Proteomes" id="UP001140949"/>
    </source>
</evidence>
<reference evidence="2" key="1">
    <citation type="journal article" date="2023" name="GigaByte">
        <title>Genome assembly of the bearded iris, Iris pallida Lam.</title>
        <authorList>
            <person name="Bruccoleri R.E."/>
            <person name="Oakeley E.J."/>
            <person name="Faust A.M.E."/>
            <person name="Altorfer M."/>
            <person name="Dessus-Babus S."/>
            <person name="Burckhardt D."/>
            <person name="Oertli M."/>
            <person name="Naumann U."/>
            <person name="Petersen F."/>
            <person name="Wong J."/>
        </authorList>
    </citation>
    <scope>NUCLEOTIDE SEQUENCE</scope>
    <source>
        <strain evidence="2">GSM-AAB239-AS_SAM_17_03QT</strain>
    </source>
</reference>
<gene>
    <name evidence="2" type="ORF">M6B38_402210</name>
</gene>
<organism evidence="2 3">
    <name type="scientific">Iris pallida</name>
    <name type="common">Sweet iris</name>
    <dbReference type="NCBI Taxonomy" id="29817"/>
    <lineage>
        <taxon>Eukaryota</taxon>
        <taxon>Viridiplantae</taxon>
        <taxon>Streptophyta</taxon>
        <taxon>Embryophyta</taxon>
        <taxon>Tracheophyta</taxon>
        <taxon>Spermatophyta</taxon>
        <taxon>Magnoliopsida</taxon>
        <taxon>Liliopsida</taxon>
        <taxon>Asparagales</taxon>
        <taxon>Iridaceae</taxon>
        <taxon>Iridoideae</taxon>
        <taxon>Irideae</taxon>
        <taxon>Iris</taxon>
    </lineage>
</organism>
<proteinExistence type="predicted"/>
<dbReference type="AlphaFoldDB" id="A0AAX6FSX4"/>
<reference evidence="2" key="2">
    <citation type="submission" date="2023-04" db="EMBL/GenBank/DDBJ databases">
        <authorList>
            <person name="Bruccoleri R.E."/>
            <person name="Oakeley E.J."/>
            <person name="Faust A.-M."/>
            <person name="Dessus-Babus S."/>
            <person name="Altorfer M."/>
            <person name="Burckhardt D."/>
            <person name="Oertli M."/>
            <person name="Naumann U."/>
            <person name="Petersen F."/>
            <person name="Wong J."/>
        </authorList>
    </citation>
    <scope>NUCLEOTIDE SEQUENCE</scope>
    <source>
        <strain evidence="2">GSM-AAB239-AS_SAM_17_03QT</strain>
        <tissue evidence="2">Leaf</tissue>
    </source>
</reference>
<comment type="caution">
    <text evidence="2">The sequence shown here is derived from an EMBL/GenBank/DDBJ whole genome shotgun (WGS) entry which is preliminary data.</text>
</comment>
<keyword evidence="3" id="KW-1185">Reference proteome</keyword>